<organism evidence="1 2">
    <name type="scientific">Erwinia phage Loshitsa2</name>
    <dbReference type="NCBI Taxonomy" id="2923254"/>
    <lineage>
        <taxon>Viruses</taxon>
        <taxon>Duplodnaviria</taxon>
        <taxon>Heunggongvirae</taxon>
        <taxon>Uroviricota</taxon>
        <taxon>Caudoviricetes</taxon>
        <taxon>Autographivirales</taxon>
        <taxon>Autoscriptoviridae</taxon>
        <taxon>Slopekvirinae</taxon>
        <taxon>Micantvirus</taxon>
        <taxon>Micantvirus loshitsa2</taxon>
    </lineage>
</organism>
<reference evidence="1 2" key="1">
    <citation type="journal article" date="2022" name="Arch. Virol.">
        <title>Two novel Erwinia amylovora bacteriophages, Loshitsa2 and Micant, isolated in Belarus.</title>
        <authorList>
            <person name="Besarab N.V."/>
            <person name="Letarov A.V."/>
            <person name="Kulikov E.E."/>
            <person name="Babenko V.V."/>
            <person name="Belalov I.S."/>
            <person name="Lagonenko A.L."/>
            <person name="Golomidova A.K."/>
            <person name="Evtushenkov A.N."/>
        </authorList>
    </citation>
    <scope>NUCLEOTIDE SEQUENCE [LARGE SCALE GENOMIC DNA]</scope>
</reference>
<dbReference type="EMBL" id="OM513680">
    <property type="protein sequence ID" value="UNA01124.1"/>
    <property type="molecule type" value="Genomic_DNA"/>
</dbReference>
<protein>
    <submittedName>
        <fullName evidence="1">Uncharacterized protein</fullName>
    </submittedName>
</protein>
<keyword evidence="2" id="KW-1185">Reference proteome</keyword>
<gene>
    <name evidence="1" type="ORF">Loshitsa2_00049</name>
</gene>
<name>A0AAE9FN18_9CAUD</name>
<evidence type="ECO:0000313" key="1">
    <source>
        <dbReference type="EMBL" id="UNA01124.1"/>
    </source>
</evidence>
<evidence type="ECO:0000313" key="2">
    <source>
        <dbReference type="Proteomes" id="UP000829102"/>
    </source>
</evidence>
<sequence length="302" mass="30707">MTFKTSNVTVRMGIRDAAYRLGKLSELLTLGHGPVDSPLGDQIDVLANQMEAALAAAGYTGVEPPDAIRVTDGDVLTVSSDSKTAPAKAVIADGALTKLGLVNATDGIGSNDDVAYIYDRNDVNLLPVGAKLRVIAGVVKGIYFSSLTQSTLTDGQPYNLTTARAGSTVTGRARVYVANNVVTSFYLDSTAALQTGVTVPVQNSIGQNIQPGTVTVTNNLVASVKLPANYTAFGDGIAHKVTDGAGKTAQATAKVSGGVLTDQTLPGTVALVADAQVLPVTGGTVTLAIANGAITATYAPTA</sequence>
<dbReference type="Proteomes" id="UP000829102">
    <property type="component" value="Segment"/>
</dbReference>
<proteinExistence type="predicted"/>
<accession>A0AAE9FN18</accession>